<dbReference type="EMBL" id="FTPP01000002">
    <property type="protein sequence ID" value="SIT92251.1"/>
    <property type="molecule type" value="Genomic_DNA"/>
</dbReference>
<dbReference type="OrthoDB" id="645785at2"/>
<dbReference type="Gene3D" id="3.40.1000.10">
    <property type="entry name" value="Mog1/PsbP, alpha/beta/alpha sandwich"/>
    <property type="match status" value="1"/>
</dbReference>
<dbReference type="Proteomes" id="UP000187181">
    <property type="component" value="Unassembled WGS sequence"/>
</dbReference>
<sequence length="171" mass="19737">MKNFLLTLLILVSIKTVSFGQELAILQDTVSNYQIGVPVGWKYGVPADRSLALMAFRQKQTEEDVPRENFNLNILRRDEKSLDATYKKFLESIGTAEGFTIIEQGDTVINNRKYKYLIESHKNKYSKEDMHNYVLFTNREGTILILTMVTISPNFETYKALFDKIALSLHF</sequence>
<evidence type="ECO:0000313" key="2">
    <source>
        <dbReference type="Proteomes" id="UP000187181"/>
    </source>
</evidence>
<dbReference type="SUPFAM" id="SSF55724">
    <property type="entry name" value="Mog1p/PsbP-like"/>
    <property type="match status" value="1"/>
</dbReference>
<proteinExistence type="predicted"/>
<dbReference type="InterPro" id="IPR016123">
    <property type="entry name" value="Mog1/PsbP_a/b/a-sand"/>
</dbReference>
<accession>A0A1R3XKN2</accession>
<gene>
    <name evidence="1" type="ORF">SAMN05444128_2777</name>
</gene>
<dbReference type="STRING" id="1317125.SAMN05444128_2777"/>
<keyword evidence="2" id="KW-1185">Reference proteome</keyword>
<evidence type="ECO:0008006" key="3">
    <source>
        <dbReference type="Google" id="ProtNLM"/>
    </source>
</evidence>
<dbReference type="AlphaFoldDB" id="A0A1R3XKN2"/>
<protein>
    <recommendedName>
        <fullName evidence="3">PsbP protein</fullName>
    </recommendedName>
</protein>
<dbReference type="RefSeq" id="WP_076669668.1">
    <property type="nucleotide sequence ID" value="NZ_FTPP01000002.1"/>
</dbReference>
<name>A0A1R3XKN2_9BACT</name>
<organism evidence="1 2">
    <name type="scientific">Pontibacter indicus</name>
    <dbReference type="NCBI Taxonomy" id="1317125"/>
    <lineage>
        <taxon>Bacteria</taxon>
        <taxon>Pseudomonadati</taxon>
        <taxon>Bacteroidota</taxon>
        <taxon>Cytophagia</taxon>
        <taxon>Cytophagales</taxon>
        <taxon>Hymenobacteraceae</taxon>
        <taxon>Pontibacter</taxon>
    </lineage>
</organism>
<evidence type="ECO:0000313" key="1">
    <source>
        <dbReference type="EMBL" id="SIT92251.1"/>
    </source>
</evidence>
<reference evidence="2" key="1">
    <citation type="submission" date="2017-01" db="EMBL/GenBank/DDBJ databases">
        <authorList>
            <person name="Varghese N."/>
            <person name="Submissions S."/>
        </authorList>
    </citation>
    <scope>NUCLEOTIDE SEQUENCE [LARGE SCALE GENOMIC DNA]</scope>
    <source>
        <strain evidence="2">LP100</strain>
    </source>
</reference>